<dbReference type="InterPro" id="IPR011006">
    <property type="entry name" value="CheY-like_superfamily"/>
</dbReference>
<dbReference type="SUPFAM" id="SSF52172">
    <property type="entry name" value="CheY-like"/>
    <property type="match status" value="1"/>
</dbReference>
<gene>
    <name evidence="5" type="ORF">D7M11_25945</name>
</gene>
<dbReference type="InterPro" id="IPR050595">
    <property type="entry name" value="Bact_response_regulator"/>
</dbReference>
<evidence type="ECO:0000256" key="2">
    <source>
        <dbReference type="ARBA" id="ARBA00023012"/>
    </source>
</evidence>
<accession>A0A3B0BRH3</accession>
<dbReference type="SMART" id="SM00448">
    <property type="entry name" value="REC"/>
    <property type="match status" value="1"/>
</dbReference>
<proteinExistence type="predicted"/>
<protein>
    <submittedName>
        <fullName evidence="5">Response regulator</fullName>
    </submittedName>
</protein>
<evidence type="ECO:0000256" key="1">
    <source>
        <dbReference type="ARBA" id="ARBA00022553"/>
    </source>
</evidence>
<comment type="caution">
    <text evidence="3">Lacks conserved residue(s) required for the propagation of feature annotation.</text>
</comment>
<feature type="domain" description="Response regulatory" evidence="4">
    <location>
        <begin position="20"/>
        <end position="136"/>
    </location>
</feature>
<keyword evidence="6" id="KW-1185">Reference proteome</keyword>
<dbReference type="PROSITE" id="PS50110">
    <property type="entry name" value="RESPONSE_REGULATORY"/>
    <property type="match status" value="1"/>
</dbReference>
<evidence type="ECO:0000256" key="3">
    <source>
        <dbReference type="PROSITE-ProRule" id="PRU00169"/>
    </source>
</evidence>
<keyword evidence="1" id="KW-0597">Phosphoprotein</keyword>
<comment type="caution">
    <text evidence="5">The sequence shown here is derived from an EMBL/GenBank/DDBJ whole genome shotgun (WGS) entry which is preliminary data.</text>
</comment>
<dbReference type="EMBL" id="RBAH01000023">
    <property type="protein sequence ID" value="RKN74984.1"/>
    <property type="molecule type" value="Genomic_DNA"/>
</dbReference>
<reference evidence="5 6" key="1">
    <citation type="journal article" date="2007" name="Int. J. Syst. Evol. Microbiol.">
        <title>Paenibacillus ginsengarvi sp. nov., isolated from soil from ginseng cultivation.</title>
        <authorList>
            <person name="Yoon M.H."/>
            <person name="Ten L.N."/>
            <person name="Im W.T."/>
        </authorList>
    </citation>
    <scope>NUCLEOTIDE SEQUENCE [LARGE SCALE GENOMIC DNA]</scope>
    <source>
        <strain evidence="5 6">KCTC 13059</strain>
    </source>
</reference>
<dbReference type="GO" id="GO:0000160">
    <property type="term" value="P:phosphorelay signal transduction system"/>
    <property type="evidence" value="ECO:0007669"/>
    <property type="project" value="UniProtKB-KW"/>
</dbReference>
<dbReference type="Gene3D" id="3.40.50.2300">
    <property type="match status" value="1"/>
</dbReference>
<keyword evidence="2" id="KW-0902">Two-component regulatory system</keyword>
<dbReference type="PANTHER" id="PTHR44591">
    <property type="entry name" value="STRESS RESPONSE REGULATOR PROTEIN 1"/>
    <property type="match status" value="1"/>
</dbReference>
<dbReference type="InterPro" id="IPR001789">
    <property type="entry name" value="Sig_transdc_resp-reg_receiver"/>
</dbReference>
<dbReference type="PANTHER" id="PTHR44591:SF14">
    <property type="entry name" value="PROTEIN PILG"/>
    <property type="match status" value="1"/>
</dbReference>
<evidence type="ECO:0000313" key="5">
    <source>
        <dbReference type="EMBL" id="RKN74984.1"/>
    </source>
</evidence>
<dbReference type="Pfam" id="PF00072">
    <property type="entry name" value="Response_reg"/>
    <property type="match status" value="1"/>
</dbReference>
<name>A0A3B0BRH3_9BACL</name>
<organism evidence="5 6">
    <name type="scientific">Paenibacillus ginsengarvi</name>
    <dbReference type="NCBI Taxonomy" id="400777"/>
    <lineage>
        <taxon>Bacteria</taxon>
        <taxon>Bacillati</taxon>
        <taxon>Bacillota</taxon>
        <taxon>Bacilli</taxon>
        <taxon>Bacillales</taxon>
        <taxon>Paenibacillaceae</taxon>
        <taxon>Paenibacillus</taxon>
    </lineage>
</organism>
<evidence type="ECO:0000313" key="6">
    <source>
        <dbReference type="Proteomes" id="UP000282311"/>
    </source>
</evidence>
<dbReference type="Proteomes" id="UP000282311">
    <property type="component" value="Unassembled WGS sequence"/>
</dbReference>
<dbReference type="AlphaFoldDB" id="A0A3B0BRH3"/>
<sequence>MEFYFSFRAIRKGTFYFMAKILLVDHTSGMRKYVREILEGSVSNHIYIEASNGLEAINQYLNHSPDLVIMEIILPYLDGIEALKKILDFHSEAKVIIISAFFTSIIEKEVLELGARFYLRKPFQNANIIKCVQMLIYDTQLKDLSHG</sequence>
<evidence type="ECO:0000259" key="4">
    <source>
        <dbReference type="PROSITE" id="PS50110"/>
    </source>
</evidence>